<reference evidence="1" key="1">
    <citation type="submission" date="2021-06" db="EMBL/GenBank/DDBJ databases">
        <authorList>
            <person name="Kallberg Y."/>
            <person name="Tangrot J."/>
            <person name="Rosling A."/>
        </authorList>
    </citation>
    <scope>NUCLEOTIDE SEQUENCE</scope>
    <source>
        <strain evidence="1">CL356</strain>
    </source>
</reference>
<evidence type="ECO:0000313" key="1">
    <source>
        <dbReference type="EMBL" id="CAG8538998.1"/>
    </source>
</evidence>
<protein>
    <submittedName>
        <fullName evidence="1">7604_t:CDS:1</fullName>
    </submittedName>
</protein>
<comment type="caution">
    <text evidence="1">The sequence shown here is derived from an EMBL/GenBank/DDBJ whole genome shotgun (WGS) entry which is preliminary data.</text>
</comment>
<proteinExistence type="predicted"/>
<gene>
    <name evidence="1" type="ORF">ACOLOM_LOCUS4394</name>
</gene>
<keyword evidence="2" id="KW-1185">Reference proteome</keyword>
<evidence type="ECO:0000313" key="2">
    <source>
        <dbReference type="Proteomes" id="UP000789525"/>
    </source>
</evidence>
<organism evidence="1 2">
    <name type="scientific">Acaulospora colombiana</name>
    <dbReference type="NCBI Taxonomy" id="27376"/>
    <lineage>
        <taxon>Eukaryota</taxon>
        <taxon>Fungi</taxon>
        <taxon>Fungi incertae sedis</taxon>
        <taxon>Mucoromycota</taxon>
        <taxon>Glomeromycotina</taxon>
        <taxon>Glomeromycetes</taxon>
        <taxon>Diversisporales</taxon>
        <taxon>Acaulosporaceae</taxon>
        <taxon>Acaulospora</taxon>
    </lineage>
</organism>
<accession>A0ACA9LM85</accession>
<dbReference type="EMBL" id="CAJVPT010007215">
    <property type="protein sequence ID" value="CAG8538998.1"/>
    <property type="molecule type" value="Genomic_DNA"/>
</dbReference>
<name>A0ACA9LM85_9GLOM</name>
<dbReference type="Proteomes" id="UP000789525">
    <property type="component" value="Unassembled WGS sequence"/>
</dbReference>
<sequence>MPKACEIEFDEFVNRSEEKIGTKTPNGFFVYRRIFTKEVSRLRLDHKLNMTNVSKMASWKWRNEDVKVREEYRQVASSIIGTKIKNRERELPKIFYKKFIPYVPREPLPPPVDINQQGVIDEELARGLYEWYSRDNIFEEFFGNFQ</sequence>